<dbReference type="EMBL" id="AVOT02001665">
    <property type="protein sequence ID" value="MBW0467753.1"/>
    <property type="molecule type" value="Genomic_DNA"/>
</dbReference>
<name>A0A9Q3GHL2_9BASI</name>
<sequence>MSSIDWEAWITTALQNELDNLYSRQVSEETSLPKDKKAVGFSVSFNRIFDHKGNLIKKKFKLCTQGLSQKYGVDYESIYSPTGKFRSLRCMLTIGALKDLNIHHMDVVAEFLNPKLIDEIYMKIPPFIPKYQEGIVWKLRKPLYRLKKASRYWYLHISNYLK</sequence>
<dbReference type="OrthoDB" id="3344688at2759"/>
<evidence type="ECO:0000313" key="2">
    <source>
        <dbReference type="EMBL" id="MBW0467753.1"/>
    </source>
</evidence>
<dbReference type="AlphaFoldDB" id="A0A9Q3GHL2"/>
<reference evidence="2" key="1">
    <citation type="submission" date="2021-03" db="EMBL/GenBank/DDBJ databases">
        <title>Draft genome sequence of rust myrtle Austropuccinia psidii MF-1, a brazilian biotype.</title>
        <authorList>
            <person name="Quecine M.C."/>
            <person name="Pachon D.M.R."/>
            <person name="Bonatelli M.L."/>
            <person name="Correr F.H."/>
            <person name="Franceschini L.M."/>
            <person name="Leite T.F."/>
            <person name="Margarido G.R.A."/>
            <person name="Almeida C.A."/>
            <person name="Ferrarezi J.A."/>
            <person name="Labate C.A."/>
        </authorList>
    </citation>
    <scope>NUCLEOTIDE SEQUENCE</scope>
    <source>
        <strain evidence="2">MF-1</strain>
    </source>
</reference>
<evidence type="ECO:0000313" key="3">
    <source>
        <dbReference type="Proteomes" id="UP000765509"/>
    </source>
</evidence>
<keyword evidence="3" id="KW-1185">Reference proteome</keyword>
<proteinExistence type="predicted"/>
<gene>
    <name evidence="2" type="ORF">O181_007468</name>
</gene>
<dbReference type="Pfam" id="PF07727">
    <property type="entry name" value="RVT_2"/>
    <property type="match status" value="1"/>
</dbReference>
<feature type="domain" description="Reverse transcriptase Ty1/copia-type" evidence="1">
    <location>
        <begin position="30"/>
        <end position="162"/>
    </location>
</feature>
<evidence type="ECO:0000259" key="1">
    <source>
        <dbReference type="Pfam" id="PF07727"/>
    </source>
</evidence>
<protein>
    <recommendedName>
        <fullName evidence="1">Reverse transcriptase Ty1/copia-type domain-containing protein</fullName>
    </recommendedName>
</protein>
<accession>A0A9Q3GHL2</accession>
<dbReference type="Proteomes" id="UP000765509">
    <property type="component" value="Unassembled WGS sequence"/>
</dbReference>
<organism evidence="2 3">
    <name type="scientific">Austropuccinia psidii MF-1</name>
    <dbReference type="NCBI Taxonomy" id="1389203"/>
    <lineage>
        <taxon>Eukaryota</taxon>
        <taxon>Fungi</taxon>
        <taxon>Dikarya</taxon>
        <taxon>Basidiomycota</taxon>
        <taxon>Pucciniomycotina</taxon>
        <taxon>Pucciniomycetes</taxon>
        <taxon>Pucciniales</taxon>
        <taxon>Sphaerophragmiaceae</taxon>
        <taxon>Austropuccinia</taxon>
    </lineage>
</organism>
<dbReference type="InterPro" id="IPR013103">
    <property type="entry name" value="RVT_2"/>
</dbReference>
<comment type="caution">
    <text evidence="2">The sequence shown here is derived from an EMBL/GenBank/DDBJ whole genome shotgun (WGS) entry which is preliminary data.</text>
</comment>